<feature type="compositionally biased region" description="Basic residues" evidence="3">
    <location>
        <begin position="1"/>
        <end position="22"/>
    </location>
</feature>
<dbReference type="Proteomes" id="UP000823388">
    <property type="component" value="Chromosome 6K"/>
</dbReference>
<accession>A0A8T0RD97</accession>
<evidence type="ECO:0000256" key="1">
    <source>
        <dbReference type="ARBA" id="ARBA00023015"/>
    </source>
</evidence>
<dbReference type="InterPro" id="IPR044660">
    <property type="entry name" value="IBH1-like"/>
</dbReference>
<organism evidence="4 5">
    <name type="scientific">Panicum virgatum</name>
    <name type="common">Blackwell switchgrass</name>
    <dbReference type="NCBI Taxonomy" id="38727"/>
    <lineage>
        <taxon>Eukaryota</taxon>
        <taxon>Viridiplantae</taxon>
        <taxon>Streptophyta</taxon>
        <taxon>Embryophyta</taxon>
        <taxon>Tracheophyta</taxon>
        <taxon>Spermatophyta</taxon>
        <taxon>Magnoliopsida</taxon>
        <taxon>Liliopsida</taxon>
        <taxon>Poales</taxon>
        <taxon>Poaceae</taxon>
        <taxon>PACMAD clade</taxon>
        <taxon>Panicoideae</taxon>
        <taxon>Panicodae</taxon>
        <taxon>Paniceae</taxon>
        <taxon>Panicinae</taxon>
        <taxon>Panicum</taxon>
        <taxon>Panicum sect. Hiantes</taxon>
    </lineage>
</organism>
<dbReference type="EMBL" id="CM029047">
    <property type="protein sequence ID" value="KAG2583831.1"/>
    <property type="molecule type" value="Genomic_DNA"/>
</dbReference>
<keyword evidence="5" id="KW-1185">Reference proteome</keyword>
<dbReference type="GO" id="GO:0006355">
    <property type="term" value="P:regulation of DNA-templated transcription"/>
    <property type="evidence" value="ECO:0007669"/>
    <property type="project" value="InterPro"/>
</dbReference>
<evidence type="ECO:0000313" key="5">
    <source>
        <dbReference type="Proteomes" id="UP000823388"/>
    </source>
</evidence>
<name>A0A8T0RD97_PANVG</name>
<keyword evidence="2" id="KW-0804">Transcription</keyword>
<proteinExistence type="predicted"/>
<evidence type="ECO:0000256" key="3">
    <source>
        <dbReference type="SAM" id="MobiDB-lite"/>
    </source>
</evidence>
<evidence type="ECO:0000313" key="4">
    <source>
        <dbReference type="EMBL" id="KAG2583831.1"/>
    </source>
</evidence>
<sequence length="114" mass="12410">MEEIRRRRRPRSGGAGRRRRPSSRAAGAALRRKVRELRRLVPGGGEAPAGALLARTADYIARLRARLELLRALAAVYGVAAAGRVDAGSEPVICQKPVYKPRTAYNGLQRATLP</sequence>
<dbReference type="PANTHER" id="PTHR33124">
    <property type="entry name" value="TRANSCRIPTION FACTOR IBH1-LIKE 1"/>
    <property type="match status" value="1"/>
</dbReference>
<feature type="region of interest" description="Disordered" evidence="3">
    <location>
        <begin position="1"/>
        <end position="29"/>
    </location>
</feature>
<evidence type="ECO:0000256" key="2">
    <source>
        <dbReference type="ARBA" id="ARBA00023163"/>
    </source>
</evidence>
<dbReference type="PANTHER" id="PTHR33124:SF9">
    <property type="entry name" value="TRANSCRIPTION FACTOR"/>
    <property type="match status" value="1"/>
</dbReference>
<comment type="caution">
    <text evidence="4">The sequence shown here is derived from an EMBL/GenBank/DDBJ whole genome shotgun (WGS) entry which is preliminary data.</text>
</comment>
<evidence type="ECO:0008006" key="6">
    <source>
        <dbReference type="Google" id="ProtNLM"/>
    </source>
</evidence>
<protein>
    <recommendedName>
        <fullName evidence="6">BHLH domain-containing protein</fullName>
    </recommendedName>
</protein>
<gene>
    <name evidence="4" type="ORF">PVAP13_6KG247100</name>
</gene>
<keyword evidence="1" id="KW-0805">Transcription regulation</keyword>
<dbReference type="AlphaFoldDB" id="A0A8T0RD97"/>
<reference evidence="4" key="1">
    <citation type="submission" date="2020-05" db="EMBL/GenBank/DDBJ databases">
        <title>WGS assembly of Panicum virgatum.</title>
        <authorList>
            <person name="Lovell J.T."/>
            <person name="Jenkins J."/>
            <person name="Shu S."/>
            <person name="Juenger T.E."/>
            <person name="Schmutz J."/>
        </authorList>
    </citation>
    <scope>NUCLEOTIDE SEQUENCE</scope>
    <source>
        <strain evidence="4">AP13</strain>
    </source>
</reference>